<dbReference type="Proteomes" id="UP000324748">
    <property type="component" value="Unassembled WGS sequence"/>
</dbReference>
<organism evidence="2 4">
    <name type="scientific">Puccinia graminis f. sp. tritici</name>
    <dbReference type="NCBI Taxonomy" id="56615"/>
    <lineage>
        <taxon>Eukaryota</taxon>
        <taxon>Fungi</taxon>
        <taxon>Dikarya</taxon>
        <taxon>Basidiomycota</taxon>
        <taxon>Pucciniomycotina</taxon>
        <taxon>Pucciniomycetes</taxon>
        <taxon>Pucciniales</taxon>
        <taxon>Pucciniaceae</taxon>
        <taxon>Puccinia</taxon>
    </lineage>
</organism>
<accession>A0A5B0Q0C5</accession>
<dbReference type="EMBL" id="VSWC01000040">
    <property type="protein sequence ID" value="KAA1106523.1"/>
    <property type="molecule type" value="Genomic_DNA"/>
</dbReference>
<feature type="compositionally biased region" description="Polar residues" evidence="1">
    <location>
        <begin position="8"/>
        <end position="17"/>
    </location>
</feature>
<name>A0A5B0Q0C5_PUCGR</name>
<evidence type="ECO:0000313" key="5">
    <source>
        <dbReference type="Proteomes" id="UP000325313"/>
    </source>
</evidence>
<gene>
    <name evidence="2" type="ORF">PGT21_035894</name>
    <name evidence="3" type="ORF">PGTUg99_023349</name>
</gene>
<keyword evidence="4" id="KW-1185">Reference proteome</keyword>
<dbReference type="Proteomes" id="UP000325313">
    <property type="component" value="Unassembled WGS sequence"/>
</dbReference>
<feature type="compositionally biased region" description="Basic and acidic residues" evidence="1">
    <location>
        <begin position="18"/>
        <end position="46"/>
    </location>
</feature>
<proteinExistence type="predicted"/>
<feature type="region of interest" description="Disordered" evidence="1">
    <location>
        <begin position="1"/>
        <end position="46"/>
    </location>
</feature>
<dbReference type="EMBL" id="VDEP01000172">
    <property type="protein sequence ID" value="KAA1126278.1"/>
    <property type="molecule type" value="Genomic_DNA"/>
</dbReference>
<evidence type="ECO:0000256" key="1">
    <source>
        <dbReference type="SAM" id="MobiDB-lite"/>
    </source>
</evidence>
<sequence length="142" mass="16553">MGKIKLNEVTQESNFSDNPKKVELSEDEDDRKGFSRKNDKLENKKEDPVLLESLEKIFELLSDNLQNHENKSGEFPSGGIKQKANYLDGFSDLVPNYKKSELHKSSDKRRLIYIKNKVENPQEDFSSEKSEDILQQKKTLRY</sequence>
<reference evidence="4 5" key="1">
    <citation type="submission" date="2019-05" db="EMBL/GenBank/DDBJ databases">
        <title>Emergence of the Ug99 lineage of the wheat stem rust pathogen through somatic hybridization.</title>
        <authorList>
            <person name="Li F."/>
            <person name="Upadhyaya N.M."/>
            <person name="Sperschneider J."/>
            <person name="Matny O."/>
            <person name="Nguyen-Phuc H."/>
            <person name="Mago R."/>
            <person name="Raley C."/>
            <person name="Miller M.E."/>
            <person name="Silverstein K.A.T."/>
            <person name="Henningsen E."/>
            <person name="Hirsch C.D."/>
            <person name="Visser B."/>
            <person name="Pretorius Z.A."/>
            <person name="Steffenson B.J."/>
            <person name="Schwessinger B."/>
            <person name="Dodds P.N."/>
            <person name="Figueroa M."/>
        </authorList>
    </citation>
    <scope>NUCLEOTIDE SEQUENCE [LARGE SCALE GENOMIC DNA]</scope>
    <source>
        <strain evidence="2">21-0</strain>
        <strain evidence="3 5">Ug99</strain>
    </source>
</reference>
<evidence type="ECO:0000313" key="3">
    <source>
        <dbReference type="EMBL" id="KAA1126278.1"/>
    </source>
</evidence>
<evidence type="ECO:0000313" key="4">
    <source>
        <dbReference type="Proteomes" id="UP000324748"/>
    </source>
</evidence>
<dbReference type="AlphaFoldDB" id="A0A5B0Q0C5"/>
<evidence type="ECO:0000313" key="2">
    <source>
        <dbReference type="EMBL" id="KAA1106523.1"/>
    </source>
</evidence>
<comment type="caution">
    <text evidence="2">The sequence shown here is derived from an EMBL/GenBank/DDBJ whole genome shotgun (WGS) entry which is preliminary data.</text>
</comment>
<protein>
    <submittedName>
        <fullName evidence="2">Uncharacterized protein</fullName>
    </submittedName>
</protein>